<accession>A0A6A4VNX2</accession>
<organism evidence="1 2">
    <name type="scientific">Amphibalanus amphitrite</name>
    <name type="common">Striped barnacle</name>
    <name type="synonym">Balanus amphitrite</name>
    <dbReference type="NCBI Taxonomy" id="1232801"/>
    <lineage>
        <taxon>Eukaryota</taxon>
        <taxon>Metazoa</taxon>
        <taxon>Ecdysozoa</taxon>
        <taxon>Arthropoda</taxon>
        <taxon>Crustacea</taxon>
        <taxon>Multicrustacea</taxon>
        <taxon>Cirripedia</taxon>
        <taxon>Thoracica</taxon>
        <taxon>Thoracicalcarea</taxon>
        <taxon>Balanomorpha</taxon>
        <taxon>Balanoidea</taxon>
        <taxon>Balanidae</taxon>
        <taxon>Amphibalaninae</taxon>
        <taxon>Amphibalanus</taxon>
    </lineage>
</organism>
<dbReference type="Proteomes" id="UP000440578">
    <property type="component" value="Unassembled WGS sequence"/>
</dbReference>
<dbReference type="OrthoDB" id="8048386at2759"/>
<dbReference type="EMBL" id="VIIS01001675">
    <property type="protein sequence ID" value="KAF0294599.1"/>
    <property type="molecule type" value="Genomic_DNA"/>
</dbReference>
<gene>
    <name evidence="1" type="ORF">FJT64_000746</name>
</gene>
<evidence type="ECO:0000313" key="1">
    <source>
        <dbReference type="EMBL" id="KAF0294599.1"/>
    </source>
</evidence>
<keyword evidence="2" id="KW-1185">Reference proteome</keyword>
<protein>
    <submittedName>
        <fullName evidence="1">Uncharacterized protein</fullName>
    </submittedName>
</protein>
<reference evidence="1 2" key="1">
    <citation type="submission" date="2019-07" db="EMBL/GenBank/DDBJ databases">
        <title>Draft genome assembly of a fouling barnacle, Amphibalanus amphitrite (Darwin, 1854): The first reference genome for Thecostraca.</title>
        <authorList>
            <person name="Kim W."/>
        </authorList>
    </citation>
    <scope>NUCLEOTIDE SEQUENCE [LARGE SCALE GENOMIC DNA]</scope>
    <source>
        <strain evidence="1">SNU_AA5</strain>
        <tissue evidence="1">Soma without cirri and trophi</tissue>
    </source>
</reference>
<evidence type="ECO:0000313" key="2">
    <source>
        <dbReference type="Proteomes" id="UP000440578"/>
    </source>
</evidence>
<name>A0A6A4VNX2_AMPAM</name>
<sequence>MALVPDLSMMYKKRVAAKGWLSRTVNKAQELLDADQCDQEALRVIQKELETRLSNLDGLQSDLELMIESESEMLDDIEKAGVFRDSVLCVLSKVVKADNLLSHVRALEALGVQGEAYGVMMVPVLLQRLPTAIRMEWARDGVGHEADLNWLLEFLDSEIGRRERSGSYASSGVIRILVFLRAGSSVPFMVWYVTESKGDVVLTHVVLTHVVLTHVVLRNSFHND</sequence>
<comment type="caution">
    <text evidence="1">The sequence shown here is derived from an EMBL/GenBank/DDBJ whole genome shotgun (WGS) entry which is preliminary data.</text>
</comment>
<dbReference type="AlphaFoldDB" id="A0A6A4VNX2"/>
<proteinExistence type="predicted"/>